<dbReference type="GO" id="GO:0005829">
    <property type="term" value="C:cytosol"/>
    <property type="evidence" value="ECO:0007669"/>
    <property type="project" value="TreeGrafter"/>
</dbReference>
<dbReference type="PANTHER" id="PTHR23077">
    <property type="entry name" value="AAA-FAMILY ATPASE"/>
    <property type="match status" value="1"/>
</dbReference>
<dbReference type="CDD" id="cd19528">
    <property type="entry name" value="RecA-like_CDC48_r2-like"/>
    <property type="match status" value="1"/>
</dbReference>
<dbReference type="PANTHER" id="PTHR23077:SF171">
    <property type="entry name" value="NUCLEAR VALOSIN-CONTAINING PROTEIN-LIKE"/>
    <property type="match status" value="1"/>
</dbReference>
<evidence type="ECO:0000256" key="4">
    <source>
        <dbReference type="RuleBase" id="RU003651"/>
    </source>
</evidence>
<sequence length="368" mass="40346">VLNSLAVTMENFRYALGISNPSALRETVVEVPTTTWNDVGGLEKVKQELQETVQYPVEHPEKFLKFGMSPSRGVLFYGPPGCGKTLLAKAIANECQANFISIKGPELLTMWFGESEANVRDVFDKARAAAPCVMFFDELDSIAKARGGSSGDAGGAGDRVLNQILTEMDGMNAKKNVFVIGATNRPDQIDGALLRPGRLDQLIYIPLPDEASRLAVLKSTLRKSPVSTEIDLTHIAKATHGFSGADLTEICQRACKLAIRENIEADIRKERERKERGDEEAMDEDDEDAVPELTRAHFEEAMKFARRSVQDSDIRRYEMFAQNLQNSRGFNSFKFPEGGVGGSVAPTAAGESNAAFNQGNTLDDDLYS</sequence>
<dbReference type="Proteomes" id="UP000748756">
    <property type="component" value="Unassembled WGS sequence"/>
</dbReference>
<dbReference type="GO" id="GO:0034098">
    <property type="term" value="C:VCP-NPL4-UFD1 AAA ATPase complex"/>
    <property type="evidence" value="ECO:0007669"/>
    <property type="project" value="TreeGrafter"/>
</dbReference>
<evidence type="ECO:0000256" key="5">
    <source>
        <dbReference type="SAM" id="MobiDB-lite"/>
    </source>
</evidence>
<dbReference type="SUPFAM" id="SSF52540">
    <property type="entry name" value="P-loop containing nucleoside triphosphate hydrolases"/>
    <property type="match status" value="1"/>
</dbReference>
<keyword evidence="3 4" id="KW-0067">ATP-binding</keyword>
<organism evidence="7 8">
    <name type="scientific">Linnemannia schmuckeri</name>
    <dbReference type="NCBI Taxonomy" id="64567"/>
    <lineage>
        <taxon>Eukaryota</taxon>
        <taxon>Fungi</taxon>
        <taxon>Fungi incertae sedis</taxon>
        <taxon>Mucoromycota</taxon>
        <taxon>Mortierellomycotina</taxon>
        <taxon>Mortierellomycetes</taxon>
        <taxon>Mortierellales</taxon>
        <taxon>Mortierellaceae</taxon>
        <taxon>Linnemannia</taxon>
    </lineage>
</organism>
<dbReference type="PROSITE" id="PS00674">
    <property type="entry name" value="AAA"/>
    <property type="match status" value="1"/>
</dbReference>
<dbReference type="GO" id="GO:0005634">
    <property type="term" value="C:nucleus"/>
    <property type="evidence" value="ECO:0007669"/>
    <property type="project" value="TreeGrafter"/>
</dbReference>
<dbReference type="GO" id="GO:0051228">
    <property type="term" value="P:mitotic spindle disassembly"/>
    <property type="evidence" value="ECO:0007669"/>
    <property type="project" value="TreeGrafter"/>
</dbReference>
<evidence type="ECO:0000259" key="6">
    <source>
        <dbReference type="SMART" id="SM00382"/>
    </source>
</evidence>
<feature type="non-terminal residue" evidence="7">
    <location>
        <position position="1"/>
    </location>
</feature>
<dbReference type="Gene3D" id="3.40.50.300">
    <property type="entry name" value="P-loop containing nucleotide triphosphate hydrolases"/>
    <property type="match status" value="1"/>
</dbReference>
<proteinExistence type="inferred from homology"/>
<dbReference type="SMART" id="SM00382">
    <property type="entry name" value="AAA"/>
    <property type="match status" value="1"/>
</dbReference>
<dbReference type="FunFam" id="3.40.50.300:FF:000048">
    <property type="entry name" value="Transitional endoplasmic reticulum ATPase"/>
    <property type="match status" value="1"/>
</dbReference>
<accession>A0A9P5RRZ3</accession>
<evidence type="ECO:0000313" key="7">
    <source>
        <dbReference type="EMBL" id="KAF9138250.1"/>
    </source>
</evidence>
<dbReference type="Pfam" id="PF09336">
    <property type="entry name" value="Vps4_C"/>
    <property type="match status" value="1"/>
</dbReference>
<comment type="similarity">
    <text evidence="1 4">Belongs to the AAA ATPase family.</text>
</comment>
<dbReference type="InterPro" id="IPR003593">
    <property type="entry name" value="AAA+_ATPase"/>
</dbReference>
<evidence type="ECO:0000313" key="8">
    <source>
        <dbReference type="Proteomes" id="UP000748756"/>
    </source>
</evidence>
<dbReference type="InterPro" id="IPR050168">
    <property type="entry name" value="AAA_ATPase_domain"/>
</dbReference>
<dbReference type="GO" id="GO:0097352">
    <property type="term" value="P:autophagosome maturation"/>
    <property type="evidence" value="ECO:0007669"/>
    <property type="project" value="TreeGrafter"/>
</dbReference>
<gene>
    <name evidence="7" type="primary">CDC48_2</name>
    <name evidence="7" type="ORF">BG015_002446</name>
</gene>
<evidence type="ECO:0000256" key="3">
    <source>
        <dbReference type="ARBA" id="ARBA00022840"/>
    </source>
</evidence>
<dbReference type="GO" id="GO:0030970">
    <property type="term" value="P:retrograde protein transport, ER to cytosol"/>
    <property type="evidence" value="ECO:0007669"/>
    <property type="project" value="TreeGrafter"/>
</dbReference>
<dbReference type="Pfam" id="PF17862">
    <property type="entry name" value="AAA_lid_3"/>
    <property type="match status" value="1"/>
</dbReference>
<dbReference type="Gene3D" id="6.10.20.150">
    <property type="match status" value="1"/>
</dbReference>
<comment type="caution">
    <text evidence="7">The sequence shown here is derived from an EMBL/GenBank/DDBJ whole genome shotgun (WGS) entry which is preliminary data.</text>
</comment>
<dbReference type="AlphaFoldDB" id="A0A9P5RRZ3"/>
<dbReference type="OrthoDB" id="27435at2759"/>
<evidence type="ECO:0000256" key="1">
    <source>
        <dbReference type="ARBA" id="ARBA00006914"/>
    </source>
</evidence>
<dbReference type="InterPro" id="IPR027417">
    <property type="entry name" value="P-loop_NTPase"/>
</dbReference>
<dbReference type="InterPro" id="IPR015415">
    <property type="entry name" value="Spast_Vps4_C"/>
</dbReference>
<dbReference type="EMBL" id="JAAAUQ010001488">
    <property type="protein sequence ID" value="KAF9138250.1"/>
    <property type="molecule type" value="Genomic_DNA"/>
</dbReference>
<reference evidence="7" key="1">
    <citation type="journal article" date="2020" name="Fungal Divers.">
        <title>Resolving the Mortierellaceae phylogeny through synthesis of multi-gene phylogenetics and phylogenomics.</title>
        <authorList>
            <person name="Vandepol N."/>
            <person name="Liber J."/>
            <person name="Desiro A."/>
            <person name="Na H."/>
            <person name="Kennedy M."/>
            <person name="Barry K."/>
            <person name="Grigoriev I.V."/>
            <person name="Miller A.N."/>
            <person name="O'Donnell K."/>
            <person name="Stajich J.E."/>
            <person name="Bonito G."/>
        </authorList>
    </citation>
    <scope>NUCLEOTIDE SEQUENCE</scope>
    <source>
        <strain evidence="7">NRRL 6426</strain>
    </source>
</reference>
<dbReference type="InterPro" id="IPR003960">
    <property type="entry name" value="ATPase_AAA_CS"/>
</dbReference>
<dbReference type="GO" id="GO:0031593">
    <property type="term" value="F:polyubiquitin modification-dependent protein binding"/>
    <property type="evidence" value="ECO:0007669"/>
    <property type="project" value="TreeGrafter"/>
</dbReference>
<dbReference type="GO" id="GO:0016887">
    <property type="term" value="F:ATP hydrolysis activity"/>
    <property type="evidence" value="ECO:0007669"/>
    <property type="project" value="InterPro"/>
</dbReference>
<evidence type="ECO:0000256" key="2">
    <source>
        <dbReference type="ARBA" id="ARBA00022741"/>
    </source>
</evidence>
<protein>
    <submittedName>
        <fullName evidence="7">AAA ATPase cdc48</fullName>
    </submittedName>
</protein>
<name>A0A9P5RRZ3_9FUNG</name>
<feature type="region of interest" description="Disordered" evidence="5">
    <location>
        <begin position="340"/>
        <end position="368"/>
    </location>
</feature>
<feature type="domain" description="AAA+ ATPase" evidence="6">
    <location>
        <begin position="70"/>
        <end position="209"/>
    </location>
</feature>
<dbReference type="Pfam" id="PF00004">
    <property type="entry name" value="AAA"/>
    <property type="match status" value="1"/>
</dbReference>
<dbReference type="InterPro" id="IPR003959">
    <property type="entry name" value="ATPase_AAA_core"/>
</dbReference>
<keyword evidence="8" id="KW-1185">Reference proteome</keyword>
<dbReference type="GO" id="GO:0005524">
    <property type="term" value="F:ATP binding"/>
    <property type="evidence" value="ECO:0007669"/>
    <property type="project" value="UniProtKB-KW"/>
</dbReference>
<keyword evidence="2 4" id="KW-0547">Nucleotide-binding</keyword>
<dbReference type="InterPro" id="IPR041569">
    <property type="entry name" value="AAA_lid_3"/>
</dbReference>